<dbReference type="Proteomes" id="UP000276133">
    <property type="component" value="Unassembled WGS sequence"/>
</dbReference>
<gene>
    <name evidence="1" type="ORF">BpHYR1_034470</name>
</gene>
<dbReference type="AlphaFoldDB" id="A0A3M7Q9Z6"/>
<sequence>MDLEKLNNLKFNDQMIKKEQRYAEELLDEVRFCIVFKRPKKWLDKDRIVKNDRFPSLKY</sequence>
<evidence type="ECO:0000313" key="2">
    <source>
        <dbReference type="Proteomes" id="UP000276133"/>
    </source>
</evidence>
<reference evidence="1 2" key="1">
    <citation type="journal article" date="2018" name="Sci. Rep.">
        <title>Genomic signatures of local adaptation to the degree of environmental predictability in rotifers.</title>
        <authorList>
            <person name="Franch-Gras L."/>
            <person name="Hahn C."/>
            <person name="Garcia-Roger E.M."/>
            <person name="Carmona M.J."/>
            <person name="Serra M."/>
            <person name="Gomez A."/>
        </authorList>
    </citation>
    <scope>NUCLEOTIDE SEQUENCE [LARGE SCALE GENOMIC DNA]</scope>
    <source>
        <strain evidence="1">HYR1</strain>
    </source>
</reference>
<proteinExistence type="predicted"/>
<comment type="caution">
    <text evidence="1">The sequence shown here is derived from an EMBL/GenBank/DDBJ whole genome shotgun (WGS) entry which is preliminary data.</text>
</comment>
<name>A0A3M7Q9Z6_BRAPC</name>
<keyword evidence="2" id="KW-1185">Reference proteome</keyword>
<evidence type="ECO:0000313" key="1">
    <source>
        <dbReference type="EMBL" id="RNA07791.1"/>
    </source>
</evidence>
<organism evidence="1 2">
    <name type="scientific">Brachionus plicatilis</name>
    <name type="common">Marine rotifer</name>
    <name type="synonym">Brachionus muelleri</name>
    <dbReference type="NCBI Taxonomy" id="10195"/>
    <lineage>
        <taxon>Eukaryota</taxon>
        <taxon>Metazoa</taxon>
        <taxon>Spiralia</taxon>
        <taxon>Gnathifera</taxon>
        <taxon>Rotifera</taxon>
        <taxon>Eurotatoria</taxon>
        <taxon>Monogononta</taxon>
        <taxon>Pseudotrocha</taxon>
        <taxon>Ploima</taxon>
        <taxon>Brachionidae</taxon>
        <taxon>Brachionus</taxon>
    </lineage>
</organism>
<protein>
    <submittedName>
        <fullName evidence="1">Uncharacterized protein</fullName>
    </submittedName>
</protein>
<accession>A0A3M7Q9Z6</accession>
<dbReference type="EMBL" id="REGN01006945">
    <property type="protein sequence ID" value="RNA07791.1"/>
    <property type="molecule type" value="Genomic_DNA"/>
</dbReference>